<dbReference type="EMBL" id="QKMR01000008">
    <property type="protein sequence ID" value="PYG88032.1"/>
    <property type="molecule type" value="Genomic_DNA"/>
</dbReference>
<organism evidence="13 14">
    <name type="scientific">Ruminiclostridium sufflavum DSM 19573</name>
    <dbReference type="NCBI Taxonomy" id="1121337"/>
    <lineage>
        <taxon>Bacteria</taxon>
        <taxon>Bacillati</taxon>
        <taxon>Bacillota</taxon>
        <taxon>Clostridia</taxon>
        <taxon>Eubacteriales</taxon>
        <taxon>Oscillospiraceae</taxon>
        <taxon>Ruminiclostridium</taxon>
    </lineage>
</organism>
<dbReference type="PIRSF" id="PIRSF018427">
    <property type="entry name" value="Isopntndiph_ism"/>
    <property type="match status" value="1"/>
</dbReference>
<evidence type="ECO:0000256" key="3">
    <source>
        <dbReference type="ARBA" id="ARBA00012057"/>
    </source>
</evidence>
<comment type="pathway">
    <text evidence="1">Isoprenoid biosynthesis; dimethylallyl diphosphate biosynthesis; dimethylallyl diphosphate from isopentenyl diphosphate: step 1/1.</text>
</comment>
<dbReference type="InterPro" id="IPR056375">
    <property type="entry name" value="Idi_bact"/>
</dbReference>
<keyword evidence="6" id="KW-0460">Magnesium</keyword>
<evidence type="ECO:0000259" key="12">
    <source>
        <dbReference type="PROSITE" id="PS51462"/>
    </source>
</evidence>
<dbReference type="RefSeq" id="WP_207658072.1">
    <property type="nucleotide sequence ID" value="NZ_QKMR01000008.1"/>
</dbReference>
<dbReference type="PROSITE" id="PS51462">
    <property type="entry name" value="NUDIX"/>
    <property type="match status" value="1"/>
</dbReference>
<keyword evidence="7" id="KW-0464">Manganese</keyword>
<dbReference type="Pfam" id="PF00293">
    <property type="entry name" value="NUDIX"/>
    <property type="match status" value="1"/>
</dbReference>
<comment type="caution">
    <text evidence="13">The sequence shown here is derived from an EMBL/GenBank/DDBJ whole genome shotgun (WGS) entry which is preliminary data.</text>
</comment>
<evidence type="ECO:0000313" key="13">
    <source>
        <dbReference type="EMBL" id="PYG88032.1"/>
    </source>
</evidence>
<dbReference type="Proteomes" id="UP000248132">
    <property type="component" value="Unassembled WGS sequence"/>
</dbReference>
<evidence type="ECO:0000256" key="6">
    <source>
        <dbReference type="ARBA" id="ARBA00022842"/>
    </source>
</evidence>
<accession>A0A318XPL9</accession>
<dbReference type="PANTHER" id="PTHR10885">
    <property type="entry name" value="ISOPENTENYL-DIPHOSPHATE DELTA-ISOMERASE"/>
    <property type="match status" value="1"/>
</dbReference>
<evidence type="ECO:0000256" key="7">
    <source>
        <dbReference type="ARBA" id="ARBA00023211"/>
    </source>
</evidence>
<evidence type="ECO:0000256" key="4">
    <source>
        <dbReference type="ARBA" id="ARBA00022490"/>
    </source>
</evidence>
<dbReference type="HAMAP" id="MF_00202">
    <property type="entry name" value="Idi"/>
    <property type="match status" value="1"/>
</dbReference>
<dbReference type="InterPro" id="IPR000086">
    <property type="entry name" value="NUDIX_hydrolase_dom"/>
</dbReference>
<feature type="active site" evidence="11">
    <location>
        <position position="64"/>
    </location>
</feature>
<dbReference type="InterPro" id="IPR011876">
    <property type="entry name" value="IsopentenylPP_isomerase_typ1"/>
</dbReference>
<evidence type="ECO:0000256" key="9">
    <source>
        <dbReference type="ARBA" id="ARBA00023235"/>
    </source>
</evidence>
<dbReference type="GO" id="GO:0005737">
    <property type="term" value="C:cytoplasm"/>
    <property type="evidence" value="ECO:0007669"/>
    <property type="project" value="TreeGrafter"/>
</dbReference>
<comment type="similarity">
    <text evidence="2">Belongs to the IPP isomerase type 1 family.</text>
</comment>
<dbReference type="SUPFAM" id="SSF55811">
    <property type="entry name" value="Nudix"/>
    <property type="match status" value="1"/>
</dbReference>
<proteinExistence type="inferred from homology"/>
<dbReference type="NCBIfam" id="TIGR02150">
    <property type="entry name" value="IPP_isom_1"/>
    <property type="match status" value="1"/>
</dbReference>
<dbReference type="AlphaFoldDB" id="A0A318XPL9"/>
<sequence>MGNLVLVDQYDNEIGSEEKLKVHTIGKLHRAFSIFIFNSKKELLLQKRAKCKYHSGGLWSNTCCSHPNLEENLELAIHKRLEEEMGFDCKLQEVYSFIYKEQFDNGLIEHEYDHVYIGNFDGLPRPNHSEVEVVKWENIDFIAEDIVINPEKYTCWFKITFKDVVKALNGNLHKDSGKNK</sequence>
<dbReference type="GO" id="GO:0009240">
    <property type="term" value="P:isopentenyl diphosphate biosynthetic process"/>
    <property type="evidence" value="ECO:0007669"/>
    <property type="project" value="TreeGrafter"/>
</dbReference>
<evidence type="ECO:0000313" key="14">
    <source>
        <dbReference type="Proteomes" id="UP000248132"/>
    </source>
</evidence>
<keyword evidence="9 13" id="KW-0413">Isomerase</keyword>
<dbReference type="UniPathway" id="UPA00059">
    <property type="reaction ID" value="UER00104"/>
</dbReference>
<keyword evidence="8" id="KW-0414">Isoprene biosynthesis</keyword>
<evidence type="ECO:0000256" key="10">
    <source>
        <dbReference type="NCBIfam" id="TIGR02150"/>
    </source>
</evidence>
<dbReference type="PANTHER" id="PTHR10885:SF0">
    <property type="entry name" value="ISOPENTENYL-DIPHOSPHATE DELTA-ISOMERASE"/>
    <property type="match status" value="1"/>
</dbReference>
<evidence type="ECO:0000256" key="11">
    <source>
        <dbReference type="PIRSR" id="PIRSR018427-1"/>
    </source>
</evidence>
<name>A0A318XPL9_9FIRM</name>
<dbReference type="EC" id="5.3.3.2" evidence="3 10"/>
<keyword evidence="4" id="KW-0963">Cytoplasm</keyword>
<dbReference type="Gene3D" id="3.90.79.10">
    <property type="entry name" value="Nucleoside Triphosphate Pyrophosphohydrolase"/>
    <property type="match status" value="1"/>
</dbReference>
<dbReference type="GO" id="GO:0046872">
    <property type="term" value="F:metal ion binding"/>
    <property type="evidence" value="ECO:0007669"/>
    <property type="project" value="UniProtKB-KW"/>
</dbReference>
<dbReference type="CDD" id="cd02885">
    <property type="entry name" value="NUDIX_IPP_Isomerase"/>
    <property type="match status" value="1"/>
</dbReference>
<dbReference type="NCBIfam" id="NF002995">
    <property type="entry name" value="PRK03759.1"/>
    <property type="match status" value="1"/>
</dbReference>
<keyword evidence="14" id="KW-1185">Reference proteome</keyword>
<evidence type="ECO:0000256" key="5">
    <source>
        <dbReference type="ARBA" id="ARBA00022723"/>
    </source>
</evidence>
<gene>
    <name evidence="13" type="ORF">LY28_01742</name>
</gene>
<dbReference type="GO" id="GO:0004452">
    <property type="term" value="F:isopentenyl-diphosphate delta-isomerase activity"/>
    <property type="evidence" value="ECO:0007669"/>
    <property type="project" value="UniProtKB-UniRule"/>
</dbReference>
<protein>
    <recommendedName>
        <fullName evidence="3 10">Isopentenyl-diphosphate delta-isomerase</fullName>
        <ecNumber evidence="3 10">5.3.3.2</ecNumber>
    </recommendedName>
</protein>
<evidence type="ECO:0000256" key="2">
    <source>
        <dbReference type="ARBA" id="ARBA00007579"/>
    </source>
</evidence>
<keyword evidence="5" id="KW-0479">Metal-binding</keyword>
<dbReference type="GO" id="GO:0050992">
    <property type="term" value="P:dimethylallyl diphosphate biosynthetic process"/>
    <property type="evidence" value="ECO:0007669"/>
    <property type="project" value="UniProtKB-UniPathway"/>
</dbReference>
<dbReference type="InterPro" id="IPR015797">
    <property type="entry name" value="NUDIX_hydrolase-like_dom_sf"/>
</dbReference>
<feature type="active site" evidence="11">
    <location>
        <position position="111"/>
    </location>
</feature>
<evidence type="ECO:0000256" key="1">
    <source>
        <dbReference type="ARBA" id="ARBA00004826"/>
    </source>
</evidence>
<reference evidence="13 14" key="1">
    <citation type="submission" date="2018-06" db="EMBL/GenBank/DDBJ databases">
        <title>Genomic Encyclopedia of Type Strains, Phase I: the one thousand microbial genomes (KMG-I) project.</title>
        <authorList>
            <person name="Kyrpides N."/>
        </authorList>
    </citation>
    <scope>NUCLEOTIDE SEQUENCE [LARGE SCALE GENOMIC DNA]</scope>
    <source>
        <strain evidence="13 14">DSM 19573</strain>
    </source>
</reference>
<evidence type="ECO:0000256" key="8">
    <source>
        <dbReference type="ARBA" id="ARBA00023229"/>
    </source>
</evidence>
<feature type="domain" description="Nudix hydrolase" evidence="12">
    <location>
        <begin position="27"/>
        <end position="159"/>
    </location>
</feature>